<dbReference type="EMBL" id="JBAWTH010000044">
    <property type="protein sequence ID" value="KAL2283138.1"/>
    <property type="molecule type" value="Genomic_DNA"/>
</dbReference>
<name>A0ABR4EL47_9PEZI</name>
<gene>
    <name evidence="1" type="ORF">FJTKL_10041</name>
</gene>
<comment type="caution">
    <text evidence="1">The sequence shown here is derived from an EMBL/GenBank/DDBJ whole genome shotgun (WGS) entry which is preliminary data.</text>
</comment>
<evidence type="ECO:0000313" key="1">
    <source>
        <dbReference type="EMBL" id="KAL2283138.1"/>
    </source>
</evidence>
<proteinExistence type="predicted"/>
<reference evidence="1 2" key="1">
    <citation type="submission" date="2024-03" db="EMBL/GenBank/DDBJ databases">
        <title>A high-quality draft genome sequence of Diaporthe vaccinii, a causative agent of upright dieback and viscid rot disease in cranberry plants.</title>
        <authorList>
            <person name="Sarrasin M."/>
            <person name="Lang B.F."/>
            <person name="Burger G."/>
        </authorList>
    </citation>
    <scope>NUCLEOTIDE SEQUENCE [LARGE SCALE GENOMIC DNA]</scope>
    <source>
        <strain evidence="1 2">IS7</strain>
    </source>
</reference>
<accession>A0ABR4EL47</accession>
<dbReference type="Proteomes" id="UP001600888">
    <property type="component" value="Unassembled WGS sequence"/>
</dbReference>
<sequence>MPGIGFNVFSPVDIESIESQMARLSLCKAAAVKENGILRSLSFDSRPIRHSSITEASARTFEWAFKEAGPVEDIGSSGGLI</sequence>
<evidence type="ECO:0000313" key="2">
    <source>
        <dbReference type="Proteomes" id="UP001600888"/>
    </source>
</evidence>
<organism evidence="1 2">
    <name type="scientific">Diaporthe vaccinii</name>
    <dbReference type="NCBI Taxonomy" id="105482"/>
    <lineage>
        <taxon>Eukaryota</taxon>
        <taxon>Fungi</taxon>
        <taxon>Dikarya</taxon>
        <taxon>Ascomycota</taxon>
        <taxon>Pezizomycotina</taxon>
        <taxon>Sordariomycetes</taxon>
        <taxon>Sordariomycetidae</taxon>
        <taxon>Diaporthales</taxon>
        <taxon>Diaporthaceae</taxon>
        <taxon>Diaporthe</taxon>
        <taxon>Diaporthe eres species complex</taxon>
    </lineage>
</organism>
<protein>
    <submittedName>
        <fullName evidence="1">Uncharacterized protein</fullName>
    </submittedName>
</protein>
<keyword evidence="2" id="KW-1185">Reference proteome</keyword>